<dbReference type="eggNOG" id="ENOG502RB3U">
    <property type="taxonomic scope" value="Eukaryota"/>
</dbReference>
<organism evidence="2 3">
    <name type="scientific">Phaeosphaeria nodorum (strain SN15 / ATCC MYA-4574 / FGSC 10173)</name>
    <name type="common">Glume blotch fungus</name>
    <name type="synonym">Parastagonospora nodorum</name>
    <dbReference type="NCBI Taxonomy" id="321614"/>
    <lineage>
        <taxon>Eukaryota</taxon>
        <taxon>Fungi</taxon>
        <taxon>Dikarya</taxon>
        <taxon>Ascomycota</taxon>
        <taxon>Pezizomycotina</taxon>
        <taxon>Dothideomycetes</taxon>
        <taxon>Pleosporomycetidae</taxon>
        <taxon>Pleosporales</taxon>
        <taxon>Pleosporineae</taxon>
        <taxon>Phaeosphaeriaceae</taxon>
        <taxon>Parastagonospora</taxon>
    </lineage>
</organism>
<gene>
    <name evidence="2" type="ORF">SNOG_04550</name>
</gene>
<dbReference type="KEGG" id="pno:SNOG_04550"/>
<dbReference type="RefSeq" id="XP_001794965.1">
    <property type="nucleotide sequence ID" value="XM_001794913.1"/>
</dbReference>
<evidence type="ECO:0000256" key="1">
    <source>
        <dbReference type="SAM" id="MobiDB-lite"/>
    </source>
</evidence>
<feature type="region of interest" description="Disordered" evidence="1">
    <location>
        <begin position="188"/>
        <end position="209"/>
    </location>
</feature>
<evidence type="ECO:0000313" key="3">
    <source>
        <dbReference type="Proteomes" id="UP000001055"/>
    </source>
</evidence>
<evidence type="ECO:0000313" key="2">
    <source>
        <dbReference type="EMBL" id="EAT88310.1"/>
    </source>
</evidence>
<reference evidence="3" key="1">
    <citation type="journal article" date="2007" name="Plant Cell">
        <title>Dothideomycete-plant interactions illuminated by genome sequencing and EST analysis of the wheat pathogen Stagonospora nodorum.</title>
        <authorList>
            <person name="Hane J.K."/>
            <person name="Lowe R.G."/>
            <person name="Solomon P.S."/>
            <person name="Tan K.C."/>
            <person name="Schoch C.L."/>
            <person name="Spatafora J.W."/>
            <person name="Crous P.W."/>
            <person name="Kodira C."/>
            <person name="Birren B.W."/>
            <person name="Galagan J.E."/>
            <person name="Torriani S.F."/>
            <person name="McDonald B.A."/>
            <person name="Oliver R.P."/>
        </authorList>
    </citation>
    <scope>NUCLEOTIDE SEQUENCE [LARGE SCALE GENOMIC DNA]</scope>
    <source>
        <strain evidence="3">SN15 / ATCC MYA-4574 / FGSC 10173</strain>
    </source>
</reference>
<feature type="region of interest" description="Disordered" evidence="1">
    <location>
        <begin position="131"/>
        <end position="171"/>
    </location>
</feature>
<dbReference type="InParanoid" id="Q0UUL4"/>
<accession>Q0UUL4</accession>
<feature type="compositionally biased region" description="Polar residues" evidence="1">
    <location>
        <begin position="157"/>
        <end position="168"/>
    </location>
</feature>
<proteinExistence type="predicted"/>
<feature type="compositionally biased region" description="Polar residues" evidence="1">
    <location>
        <begin position="1"/>
        <end position="19"/>
    </location>
</feature>
<feature type="region of interest" description="Disordered" evidence="1">
    <location>
        <begin position="1"/>
        <end position="82"/>
    </location>
</feature>
<dbReference type="VEuPathDB" id="FungiDB:JI435_435770"/>
<dbReference type="AlphaFoldDB" id="Q0UUL4"/>
<sequence>MLRSSNSMMKQKAFSQLGSENPAEEQAGLPPSAIPPRSFGAGNGNEAVLSMRGKKLQSLSQGGLKLEEESESGDSSERSQQLPVSLDYHNALADQYHEAYLHDSSAQTESTEKNTMTSYFFMRSSKVPSKSAELMPRPLSWKKDPNGSSPGSSQSNIHTDVTPNSQGVSRRHRKVAAWVPFHQRTHSQHCSSLEEEQAGSASDSASATRREISGVEKLRLLNKEIILSKLVPQVKRLRSNITGDDLAVNNQNLQSAAVRSVHGRLRSPISLPALASKSIEHFVSTNILACSRDRNPTYATTHTVSTRAENAPNIVILVTTG</sequence>
<dbReference type="Proteomes" id="UP000001055">
    <property type="component" value="Unassembled WGS sequence"/>
</dbReference>
<dbReference type="EMBL" id="CH445330">
    <property type="protein sequence ID" value="EAT88310.1"/>
    <property type="molecule type" value="Genomic_DNA"/>
</dbReference>
<name>Q0UUL4_PHANO</name>
<feature type="compositionally biased region" description="Low complexity" evidence="1">
    <location>
        <begin position="146"/>
        <end position="156"/>
    </location>
</feature>
<protein>
    <submittedName>
        <fullName evidence="2">Uncharacterized protein</fullName>
    </submittedName>
</protein>
<dbReference type="HOGENOM" id="CLU_866300_0_0_1"/>
<dbReference type="GeneID" id="5971833"/>
<dbReference type="STRING" id="321614.Q0UUL4"/>